<sequence>MSLIKRLLIWLVKLTIGFCLIVLIGFVSYYFVEISPHRDGINASGQKYAGSDAHQRLMRDIVRQDNAESSGRTYYAVRTLSFKYLDGQRLANLRRHVREILWFWWLNILYTDDEIVSIWLNEVYFGSTEAQQPIYGIEHAGLAYFGVPSPALNCEQLVKLVVITRSPSMYKVSPERFNTRIEKILPICNGQ</sequence>
<organism evidence="3 5">
    <name type="scientific">Budvicia aquatica</name>
    <dbReference type="NCBI Taxonomy" id="82979"/>
    <lineage>
        <taxon>Bacteria</taxon>
        <taxon>Pseudomonadati</taxon>
        <taxon>Pseudomonadota</taxon>
        <taxon>Gammaproteobacteria</taxon>
        <taxon>Enterobacterales</taxon>
        <taxon>Budviciaceae</taxon>
        <taxon>Budvicia</taxon>
    </lineage>
</organism>
<reference evidence="3" key="1">
    <citation type="submission" date="2017-09" db="EMBL/GenBank/DDBJ databases">
        <title>FDA dAtabase for Regulatory Grade micrObial Sequences (FDA-ARGOS): Supporting development and validation of Infectious Disease Dx tests.</title>
        <authorList>
            <person name="Minogue T."/>
            <person name="Wolcott M."/>
            <person name="Wasieloski L."/>
            <person name="Aguilar W."/>
            <person name="Moore D."/>
            <person name="Tallon L.J."/>
            <person name="Sadzewicz L."/>
            <person name="Ott S."/>
            <person name="Zhao X."/>
            <person name="Nagaraj S."/>
            <person name="Vavikolanu K."/>
            <person name="Aluvathingal J."/>
            <person name="Nadendla S."/>
            <person name="Sichtig H."/>
        </authorList>
    </citation>
    <scope>NUCLEOTIDE SEQUENCE</scope>
    <source>
        <strain evidence="3">FDAARGOS_387</strain>
    </source>
</reference>
<dbReference type="InterPro" id="IPR036950">
    <property type="entry name" value="PBP_transglycosylase"/>
</dbReference>
<reference evidence="4 6" key="3">
    <citation type="submission" date="2019-03" db="EMBL/GenBank/DDBJ databases">
        <authorList>
            <consortium name="Pathogen Informatics"/>
        </authorList>
    </citation>
    <scope>NUCLEOTIDE SEQUENCE [LARGE SCALE GENOMIC DNA]</scope>
    <source>
        <strain evidence="4 6">NCTC12282</strain>
    </source>
</reference>
<dbReference type="SUPFAM" id="SSF53955">
    <property type="entry name" value="Lysozyme-like"/>
    <property type="match status" value="1"/>
</dbReference>
<keyword evidence="5" id="KW-1185">Reference proteome</keyword>
<dbReference type="Pfam" id="PF00912">
    <property type="entry name" value="Transgly"/>
    <property type="match status" value="1"/>
</dbReference>
<dbReference type="Gene3D" id="1.10.3810.10">
    <property type="entry name" value="Biosynthetic peptidoglycan transglycosylase-like"/>
    <property type="match status" value="1"/>
</dbReference>
<name>A0A2C6DQR4_9GAMM</name>
<dbReference type="EMBL" id="PDDX01000001">
    <property type="protein sequence ID" value="PHI31144.1"/>
    <property type="molecule type" value="Genomic_DNA"/>
</dbReference>
<dbReference type="STRING" id="1111728.GCA_000427805_01573"/>
<protein>
    <submittedName>
        <fullName evidence="4">Murein polymerase</fullName>
    </submittedName>
</protein>
<dbReference type="InterPro" id="IPR023346">
    <property type="entry name" value="Lysozyme-like_dom_sf"/>
</dbReference>
<reference evidence="5" key="2">
    <citation type="submission" date="2017-09" db="EMBL/GenBank/DDBJ databases">
        <title>FDA dAtabase for Regulatory Grade micrObial Sequences (FDA-ARGOS): Supporting development and validation of Infectious Disease Dx tests.</title>
        <authorList>
            <person name="Minogue T."/>
            <person name="Wolcott M."/>
            <person name="Wasieloski L."/>
            <person name="Aguilar W."/>
            <person name="Moore D."/>
            <person name="Tallon L."/>
            <person name="Sadzewicz L."/>
            <person name="Ott S."/>
            <person name="Zhao X."/>
            <person name="Nagaraj S."/>
            <person name="Vavikolanu K."/>
            <person name="Aluvathingal J."/>
            <person name="Nadendla S."/>
            <person name="Sichtig H."/>
        </authorList>
    </citation>
    <scope>NUCLEOTIDE SEQUENCE [LARGE SCALE GENOMIC DNA]</scope>
    <source>
        <strain evidence="5">FDAARGOS_387</strain>
    </source>
</reference>
<evidence type="ECO:0000259" key="2">
    <source>
        <dbReference type="Pfam" id="PF00912"/>
    </source>
</evidence>
<dbReference type="InterPro" id="IPR001264">
    <property type="entry name" value="Glyco_trans_51"/>
</dbReference>
<evidence type="ECO:0000313" key="5">
    <source>
        <dbReference type="Proteomes" id="UP000224974"/>
    </source>
</evidence>
<keyword evidence="1" id="KW-0472">Membrane</keyword>
<proteinExistence type="predicted"/>
<keyword evidence="1" id="KW-1133">Transmembrane helix</keyword>
<feature type="domain" description="Glycosyl transferase family 51" evidence="2">
    <location>
        <begin position="91"/>
        <end position="185"/>
    </location>
</feature>
<keyword evidence="1" id="KW-0812">Transmembrane</keyword>
<dbReference type="OrthoDB" id="9766909at2"/>
<evidence type="ECO:0000313" key="4">
    <source>
        <dbReference type="EMBL" id="VFS51393.1"/>
    </source>
</evidence>
<gene>
    <name evidence="4" type="primary">mrcB_1</name>
    <name evidence="3" type="ORF">CRN84_18270</name>
    <name evidence="4" type="ORF">NCTC12282_05036</name>
</gene>
<dbReference type="EMBL" id="CAADJA010000002">
    <property type="protein sequence ID" value="VFS51393.1"/>
    <property type="molecule type" value="Genomic_DNA"/>
</dbReference>
<dbReference type="Proteomes" id="UP000373449">
    <property type="component" value="Unassembled WGS sequence"/>
</dbReference>
<dbReference type="RefSeq" id="WP_029094581.1">
    <property type="nucleotide sequence ID" value="NZ_CAADJA010000002.1"/>
</dbReference>
<accession>A0A2C6DQR4</accession>
<evidence type="ECO:0000313" key="3">
    <source>
        <dbReference type="EMBL" id="PHI31144.1"/>
    </source>
</evidence>
<evidence type="ECO:0000256" key="1">
    <source>
        <dbReference type="SAM" id="Phobius"/>
    </source>
</evidence>
<evidence type="ECO:0000313" key="6">
    <source>
        <dbReference type="Proteomes" id="UP000373449"/>
    </source>
</evidence>
<feature type="transmembrane region" description="Helical" evidence="1">
    <location>
        <begin position="7"/>
        <end position="32"/>
    </location>
</feature>
<dbReference type="AlphaFoldDB" id="A0A2C6DQR4"/>
<dbReference type="Proteomes" id="UP000224974">
    <property type="component" value="Unassembled WGS sequence"/>
</dbReference>